<feature type="binding site" evidence="5">
    <location>
        <position position="42"/>
    </location>
    <ligand>
        <name>S-adenosyl-L-methionine</name>
        <dbReference type="ChEBI" id="CHEBI:59789"/>
    </ligand>
</feature>
<evidence type="ECO:0000256" key="5">
    <source>
        <dbReference type="HAMAP-Rule" id="MF_00472"/>
    </source>
</evidence>
<dbReference type="CDD" id="cd02440">
    <property type="entry name" value="AdoMet_MTases"/>
    <property type="match status" value="1"/>
</dbReference>
<reference evidence="7 8" key="1">
    <citation type="submission" date="2022-11" db="EMBL/GenBank/DDBJ databases">
        <title>Host association and intracellularity evolved multiple times independently in the Rickettsiales.</title>
        <authorList>
            <person name="Castelli M."/>
            <person name="Nardi T."/>
            <person name="Gammuto L."/>
            <person name="Bellinzona G."/>
            <person name="Sabaneyeva E."/>
            <person name="Potekhin A."/>
            <person name="Serra V."/>
            <person name="Petroni G."/>
            <person name="Sassera D."/>
        </authorList>
    </citation>
    <scope>NUCLEOTIDE SEQUENCE [LARGE SCALE GENOMIC DNA]</scope>
    <source>
        <strain evidence="7 8">NDG2</strain>
    </source>
</reference>
<keyword evidence="4 5" id="KW-0949">S-adenosyl-L-methionine</keyword>
<feature type="domain" description="Methyltransferase type 11" evidence="6">
    <location>
        <begin position="69"/>
        <end position="165"/>
    </location>
</feature>
<dbReference type="EC" id="2.1.1.222" evidence="5"/>
<protein>
    <recommendedName>
        <fullName evidence="5">Ubiquinone biosynthesis O-methyltransferase</fullName>
    </recommendedName>
    <alternativeName>
        <fullName evidence="5">2-polyprenyl-6-hydroxyphenol methylase</fullName>
        <ecNumber evidence="5">2.1.1.222</ecNumber>
    </alternativeName>
    <alternativeName>
        <fullName evidence="5">3-demethylubiquinone 3-O-methyltransferase</fullName>
        <ecNumber evidence="5">2.1.1.64</ecNumber>
    </alternativeName>
</protein>
<dbReference type="RefSeq" id="WP_323733226.1">
    <property type="nucleotide sequence ID" value="NZ_CP110820.1"/>
</dbReference>
<dbReference type="HAMAP" id="MF_00472">
    <property type="entry name" value="UbiG"/>
    <property type="match status" value="1"/>
</dbReference>
<dbReference type="InterPro" id="IPR010233">
    <property type="entry name" value="UbiG_MeTrfase"/>
</dbReference>
<name>A0ABZ0UJX5_9RICK</name>
<evidence type="ECO:0000259" key="6">
    <source>
        <dbReference type="Pfam" id="PF08241"/>
    </source>
</evidence>
<dbReference type="InterPro" id="IPR029063">
    <property type="entry name" value="SAM-dependent_MTases_sf"/>
</dbReference>
<comment type="function">
    <text evidence="5">O-methyltransferase that catalyzes the 2 O-methylation steps in the ubiquinone biosynthetic pathway.</text>
</comment>
<evidence type="ECO:0000256" key="3">
    <source>
        <dbReference type="ARBA" id="ARBA00022688"/>
    </source>
</evidence>
<dbReference type="EMBL" id="CP110820">
    <property type="protein sequence ID" value="WPX96415.1"/>
    <property type="molecule type" value="Genomic_DNA"/>
</dbReference>
<dbReference type="NCBIfam" id="TIGR01983">
    <property type="entry name" value="UbiG"/>
    <property type="match status" value="1"/>
</dbReference>
<organism evidence="7 8">
    <name type="scientific">Candidatus Bandiella euplotis</name>
    <dbReference type="NCBI Taxonomy" id="1664265"/>
    <lineage>
        <taxon>Bacteria</taxon>
        <taxon>Pseudomonadati</taxon>
        <taxon>Pseudomonadota</taxon>
        <taxon>Alphaproteobacteria</taxon>
        <taxon>Rickettsiales</taxon>
        <taxon>Candidatus Midichloriaceae</taxon>
        <taxon>Candidatus Bandiella</taxon>
    </lineage>
</organism>
<dbReference type="EC" id="2.1.1.64" evidence="5"/>
<sequence>MRKTHNNTTIDKEEVAKFSALAKEWWDESGKFKPLHDINPVRIGYIKEKIINHFGVKNNTHPFTNLKILDIGCGGGILSVPMRRLGASVTGIDPSEQNIKIAKKHVEDLNLEIDFQCTDTTSMGKNYQRWFDVVLNMEVVEHVADVEQFLTESSKLVKHGGLMIISTINKTLKSAIFAKIAAEYILGWIPVGTHQWDKFLKPGQIMKILDDNKMELLDIVGMSYNLLQKEWYISEKLDVNYICCFKMDYSAT</sequence>
<comment type="similarity">
    <text evidence="5">Belongs to the methyltransferase superfamily. UbiG/COQ3 family.</text>
</comment>
<dbReference type="Gene3D" id="3.40.50.150">
    <property type="entry name" value="Vaccinia Virus protein VP39"/>
    <property type="match status" value="1"/>
</dbReference>
<dbReference type="Proteomes" id="UP001327219">
    <property type="component" value="Chromosome"/>
</dbReference>
<comment type="catalytic activity">
    <reaction evidence="5">
        <text>a 3-(all-trans-polyprenyl)benzene-1,2-diol + S-adenosyl-L-methionine = a 2-methoxy-6-(all-trans-polyprenyl)phenol + S-adenosyl-L-homocysteine + H(+)</text>
        <dbReference type="Rhea" id="RHEA:31411"/>
        <dbReference type="Rhea" id="RHEA-COMP:9550"/>
        <dbReference type="Rhea" id="RHEA-COMP:9551"/>
        <dbReference type="ChEBI" id="CHEBI:15378"/>
        <dbReference type="ChEBI" id="CHEBI:57856"/>
        <dbReference type="ChEBI" id="CHEBI:59789"/>
        <dbReference type="ChEBI" id="CHEBI:62729"/>
        <dbReference type="ChEBI" id="CHEBI:62731"/>
        <dbReference type="EC" id="2.1.1.222"/>
    </reaction>
</comment>
<keyword evidence="8" id="KW-1185">Reference proteome</keyword>
<evidence type="ECO:0000313" key="8">
    <source>
        <dbReference type="Proteomes" id="UP001327219"/>
    </source>
</evidence>
<keyword evidence="7" id="KW-0830">Ubiquinone</keyword>
<gene>
    <name evidence="5" type="primary">ubiG</name>
    <name evidence="7" type="ORF">Bandiella_00529</name>
</gene>
<feature type="binding site" evidence="5">
    <location>
        <position position="93"/>
    </location>
    <ligand>
        <name>S-adenosyl-L-methionine</name>
        <dbReference type="ChEBI" id="CHEBI:59789"/>
    </ligand>
</feature>
<keyword evidence="3 5" id="KW-0831">Ubiquinone biosynthesis</keyword>
<proteinExistence type="inferred from homology"/>
<comment type="pathway">
    <text evidence="5">Cofactor biosynthesis; ubiquinone biosynthesis.</text>
</comment>
<evidence type="ECO:0000256" key="2">
    <source>
        <dbReference type="ARBA" id="ARBA00022679"/>
    </source>
</evidence>
<keyword evidence="2 5" id="KW-0808">Transferase</keyword>
<dbReference type="SUPFAM" id="SSF53335">
    <property type="entry name" value="S-adenosyl-L-methionine-dependent methyltransferases"/>
    <property type="match status" value="1"/>
</dbReference>
<dbReference type="PANTHER" id="PTHR43464:SF19">
    <property type="entry name" value="UBIQUINONE BIOSYNTHESIS O-METHYLTRANSFERASE, MITOCHONDRIAL"/>
    <property type="match status" value="1"/>
</dbReference>
<accession>A0ABZ0UJX5</accession>
<evidence type="ECO:0000256" key="4">
    <source>
        <dbReference type="ARBA" id="ARBA00022691"/>
    </source>
</evidence>
<evidence type="ECO:0000313" key="7">
    <source>
        <dbReference type="EMBL" id="WPX96415.1"/>
    </source>
</evidence>
<comment type="catalytic activity">
    <reaction evidence="5">
        <text>a 3-demethylubiquinol + S-adenosyl-L-methionine = a ubiquinol + S-adenosyl-L-homocysteine + H(+)</text>
        <dbReference type="Rhea" id="RHEA:44380"/>
        <dbReference type="Rhea" id="RHEA-COMP:9566"/>
        <dbReference type="Rhea" id="RHEA-COMP:10914"/>
        <dbReference type="ChEBI" id="CHEBI:15378"/>
        <dbReference type="ChEBI" id="CHEBI:17976"/>
        <dbReference type="ChEBI" id="CHEBI:57856"/>
        <dbReference type="ChEBI" id="CHEBI:59789"/>
        <dbReference type="ChEBI" id="CHEBI:84422"/>
        <dbReference type="EC" id="2.1.1.64"/>
    </reaction>
</comment>
<keyword evidence="1 5" id="KW-0489">Methyltransferase</keyword>
<evidence type="ECO:0000256" key="1">
    <source>
        <dbReference type="ARBA" id="ARBA00022603"/>
    </source>
</evidence>
<feature type="binding site" evidence="5">
    <location>
        <position position="137"/>
    </location>
    <ligand>
        <name>S-adenosyl-L-methionine</name>
        <dbReference type="ChEBI" id="CHEBI:59789"/>
    </ligand>
</feature>
<dbReference type="InterPro" id="IPR013216">
    <property type="entry name" value="Methyltransf_11"/>
</dbReference>
<dbReference type="Pfam" id="PF08241">
    <property type="entry name" value="Methyltransf_11"/>
    <property type="match status" value="1"/>
</dbReference>
<dbReference type="PANTHER" id="PTHR43464">
    <property type="entry name" value="METHYLTRANSFERASE"/>
    <property type="match status" value="1"/>
</dbReference>
<feature type="binding site" evidence="5">
    <location>
        <position position="72"/>
    </location>
    <ligand>
        <name>S-adenosyl-L-methionine</name>
        <dbReference type="ChEBI" id="CHEBI:59789"/>
    </ligand>
</feature>